<comment type="caution">
    <text evidence="1">The sequence shown here is derived from an EMBL/GenBank/DDBJ whole genome shotgun (WGS) entry which is preliminary data.</text>
</comment>
<reference evidence="1 2" key="1">
    <citation type="journal article" date="2018" name="Syst. Appl. Microbiol.">
        <title>Characterization and high-quality draft genome sequence of Herbivorax saccincola A7, an anaerobic, alkaliphilic, thermophilic, cellulolytic, and xylanolytic bacterium.</title>
        <authorList>
            <person name="Aikawa S."/>
            <person name="Baramee S."/>
            <person name="Sermsathanaswadi J."/>
            <person name="Thianheng P."/>
            <person name="Tachaapaikoon C."/>
            <person name="Shikata A."/>
            <person name="Waeonukul R."/>
            <person name="Pason P."/>
            <person name="Ratanakhanokchai K."/>
            <person name="Kosugi A."/>
        </authorList>
    </citation>
    <scope>NUCLEOTIDE SEQUENCE [LARGE SCALE GENOMIC DNA]</scope>
    <source>
        <strain evidence="1 2">A7</strain>
    </source>
</reference>
<organism evidence="1 2">
    <name type="scientific">Acetivibrio saccincola</name>
    <dbReference type="NCBI Taxonomy" id="1677857"/>
    <lineage>
        <taxon>Bacteria</taxon>
        <taxon>Bacillati</taxon>
        <taxon>Bacillota</taxon>
        <taxon>Clostridia</taxon>
        <taxon>Eubacteriales</taxon>
        <taxon>Oscillospiraceae</taxon>
        <taxon>Acetivibrio</taxon>
    </lineage>
</organism>
<gene>
    <name evidence="1" type="ORF">B9R14_12800</name>
</gene>
<accession>A0A2S8RCM6</accession>
<evidence type="ECO:0000313" key="2">
    <source>
        <dbReference type="Proteomes" id="UP000239720"/>
    </source>
</evidence>
<protein>
    <submittedName>
        <fullName evidence="1">Uncharacterized protein</fullName>
    </submittedName>
</protein>
<sequence length="104" mass="12401">MNQKTRIMNNKLIILNKSYRDKKLYVISEDGQKKYKYVNEVDLSNMYMQNIRLFGNFGIIEDWYSSIPVYVLQAIFIALRKLQQSIHIMMSLAGMKIHFFQTLL</sequence>
<dbReference type="Proteomes" id="UP000239720">
    <property type="component" value="Unassembled WGS sequence"/>
</dbReference>
<evidence type="ECO:0000313" key="1">
    <source>
        <dbReference type="EMBL" id="PQQ67539.1"/>
    </source>
</evidence>
<name>A0A2S8RCM6_9FIRM</name>
<dbReference type="EMBL" id="NEMB01000003">
    <property type="protein sequence ID" value="PQQ67539.1"/>
    <property type="molecule type" value="Genomic_DNA"/>
</dbReference>
<proteinExistence type="predicted"/>
<dbReference type="AlphaFoldDB" id="A0A2S8RCM6"/>